<evidence type="ECO:0000256" key="4">
    <source>
        <dbReference type="ARBA" id="ARBA00022679"/>
    </source>
</evidence>
<dbReference type="NCBIfam" id="TIGR00138">
    <property type="entry name" value="rsmG_gidB"/>
    <property type="match status" value="1"/>
</dbReference>
<dbReference type="PANTHER" id="PTHR31760">
    <property type="entry name" value="S-ADENOSYL-L-METHIONINE-DEPENDENT METHYLTRANSFERASES SUPERFAMILY PROTEIN"/>
    <property type="match status" value="1"/>
</dbReference>
<comment type="function">
    <text evidence="6">Specifically methylates the N7 position of a guanine in 16S rRNA.</text>
</comment>
<dbReference type="GO" id="GO:0005829">
    <property type="term" value="C:cytosol"/>
    <property type="evidence" value="ECO:0007669"/>
    <property type="project" value="TreeGrafter"/>
</dbReference>
<dbReference type="InterPro" id="IPR003682">
    <property type="entry name" value="rRNA_ssu_MeTfrase_G"/>
</dbReference>
<feature type="binding site" evidence="6">
    <location>
        <begin position="124"/>
        <end position="125"/>
    </location>
    <ligand>
        <name>S-adenosyl-L-methionine</name>
        <dbReference type="ChEBI" id="CHEBI:59789"/>
    </ligand>
</feature>
<organism evidence="7">
    <name type="scientific">uncultured bacterium</name>
    <name type="common">gcode 4</name>
    <dbReference type="NCBI Taxonomy" id="1234023"/>
    <lineage>
        <taxon>Bacteria</taxon>
        <taxon>environmental samples</taxon>
    </lineage>
</organism>
<dbReference type="GO" id="GO:0070043">
    <property type="term" value="F:rRNA (guanine-N7-)-methyltransferase activity"/>
    <property type="evidence" value="ECO:0007669"/>
    <property type="project" value="UniProtKB-UniRule"/>
</dbReference>
<comment type="subcellular location">
    <subcellularLocation>
        <location evidence="6">Cytoplasm</location>
    </subcellularLocation>
</comment>
<keyword evidence="4 6" id="KW-0808">Transferase</keyword>
<proteinExistence type="inferred from homology"/>
<dbReference type="EMBL" id="AMFJ01000182">
    <property type="protein sequence ID" value="EKE29389.1"/>
    <property type="molecule type" value="Genomic_DNA"/>
</dbReference>
<dbReference type="InterPro" id="IPR029063">
    <property type="entry name" value="SAM-dependent_MTases_sf"/>
</dbReference>
<comment type="similarity">
    <text evidence="6">Belongs to the methyltransferase superfamily. RNA methyltransferase RsmG family.</text>
</comment>
<sequence length="212" mass="26237">MSNIEQLFKQYEIELSTSQIETFGKFLKLFLDKNSQINLSSIRDEQWVLEKHFIDSIMLNAELEFTWKVLDIWTWWWFPGIPLAITNPEVDFTLLDSTRKKIDTVNYFIDELGLSNARWIWWRAEELAKKDEYRKQFDLIVSRATAYLPQIFEWSLPFLKKWWMMVFFKQKNEDEIYDWIDIIEKKWFKILEIRNYFIQDQERVFIFIWQNR</sequence>
<keyword evidence="2 6" id="KW-0698">rRNA processing</keyword>
<evidence type="ECO:0000256" key="1">
    <source>
        <dbReference type="ARBA" id="ARBA00022490"/>
    </source>
</evidence>
<comment type="caution">
    <text evidence="6">Lacks conserved residue(s) required for the propagation of feature annotation.</text>
</comment>
<dbReference type="Pfam" id="PF02527">
    <property type="entry name" value="GidB"/>
    <property type="match status" value="1"/>
</dbReference>
<dbReference type="EC" id="2.1.1.-" evidence="6"/>
<keyword evidence="3 6" id="KW-0489">Methyltransferase</keyword>
<comment type="caution">
    <text evidence="7">The sequence shown here is derived from an EMBL/GenBank/DDBJ whole genome shotgun (WGS) entry which is preliminary data.</text>
</comment>
<gene>
    <name evidence="6" type="primary">rsmG</name>
    <name evidence="7" type="ORF">ACD_2C00182G0014</name>
</gene>
<evidence type="ECO:0000256" key="3">
    <source>
        <dbReference type="ARBA" id="ARBA00022603"/>
    </source>
</evidence>
<accession>K2GG64</accession>
<evidence type="ECO:0000256" key="2">
    <source>
        <dbReference type="ARBA" id="ARBA00022552"/>
    </source>
</evidence>
<dbReference type="SUPFAM" id="SSF53335">
    <property type="entry name" value="S-adenosyl-L-methionine-dependent methyltransferases"/>
    <property type="match status" value="1"/>
</dbReference>
<dbReference type="AlphaFoldDB" id="K2GG64"/>
<protein>
    <recommendedName>
        <fullName evidence="6">Ribosomal RNA small subunit methyltransferase G</fullName>
        <ecNumber evidence="6">2.1.1.-</ecNumber>
    </recommendedName>
    <alternativeName>
        <fullName evidence="6">16S rRNA 7-methylguanosine methyltransferase</fullName>
        <shortName evidence="6">16S rRNA m7G methyltransferase</shortName>
    </alternativeName>
</protein>
<feature type="binding site" evidence="6">
    <location>
        <position position="78"/>
    </location>
    <ligand>
        <name>S-adenosyl-L-methionine</name>
        <dbReference type="ChEBI" id="CHEBI:59789"/>
    </ligand>
</feature>
<evidence type="ECO:0000256" key="6">
    <source>
        <dbReference type="HAMAP-Rule" id="MF_00074"/>
    </source>
</evidence>
<evidence type="ECO:0000313" key="7">
    <source>
        <dbReference type="EMBL" id="EKE29389.1"/>
    </source>
</evidence>
<name>K2GG64_9BACT</name>
<dbReference type="HAMAP" id="MF_00074">
    <property type="entry name" value="16SrRNA_methyltr_G"/>
    <property type="match status" value="1"/>
</dbReference>
<dbReference type="Gene3D" id="3.40.50.150">
    <property type="entry name" value="Vaccinia Virus protein VP39"/>
    <property type="match status" value="1"/>
</dbReference>
<evidence type="ECO:0000256" key="5">
    <source>
        <dbReference type="ARBA" id="ARBA00022691"/>
    </source>
</evidence>
<keyword evidence="5 6" id="KW-0949">S-adenosyl-L-methionine</keyword>
<feature type="binding site" evidence="6">
    <location>
        <begin position="96"/>
        <end position="98"/>
    </location>
    <ligand>
        <name>S-adenosyl-L-methionine</name>
        <dbReference type="ChEBI" id="CHEBI:59789"/>
    </ligand>
</feature>
<feature type="binding site" evidence="6">
    <location>
        <position position="143"/>
    </location>
    <ligand>
        <name>S-adenosyl-L-methionine</name>
        <dbReference type="ChEBI" id="CHEBI:59789"/>
    </ligand>
</feature>
<dbReference type="PANTHER" id="PTHR31760:SF0">
    <property type="entry name" value="S-ADENOSYL-L-METHIONINE-DEPENDENT METHYLTRANSFERASES SUPERFAMILY PROTEIN"/>
    <property type="match status" value="1"/>
</dbReference>
<dbReference type="PIRSF" id="PIRSF003078">
    <property type="entry name" value="GidB"/>
    <property type="match status" value="1"/>
</dbReference>
<keyword evidence="1 6" id="KW-0963">Cytoplasm</keyword>
<reference evidence="7" key="1">
    <citation type="journal article" date="2012" name="Science">
        <title>Fermentation, hydrogen, and sulfur metabolism in multiple uncultivated bacterial phyla.</title>
        <authorList>
            <person name="Wrighton K.C."/>
            <person name="Thomas B.C."/>
            <person name="Sharon I."/>
            <person name="Miller C.S."/>
            <person name="Castelle C.J."/>
            <person name="VerBerkmoes N.C."/>
            <person name="Wilkins M.J."/>
            <person name="Hettich R.L."/>
            <person name="Lipton M.S."/>
            <person name="Williams K.H."/>
            <person name="Long P.E."/>
            <person name="Banfield J.F."/>
        </authorList>
    </citation>
    <scope>NUCLEOTIDE SEQUENCE [LARGE SCALE GENOMIC DNA]</scope>
</reference>